<evidence type="ECO:0000313" key="2">
    <source>
        <dbReference type="Proteomes" id="UP001464891"/>
    </source>
</evidence>
<proteinExistence type="predicted"/>
<organism evidence="1 2">
    <name type="scientific">Trichocoleus desertorum GB2-A4</name>
    <dbReference type="NCBI Taxonomy" id="2933944"/>
    <lineage>
        <taxon>Bacteria</taxon>
        <taxon>Bacillati</taxon>
        <taxon>Cyanobacteriota</taxon>
        <taxon>Cyanophyceae</taxon>
        <taxon>Leptolyngbyales</taxon>
        <taxon>Trichocoleusaceae</taxon>
        <taxon>Trichocoleus</taxon>
    </lineage>
</organism>
<accession>A0ABV0JA98</accession>
<comment type="caution">
    <text evidence="1">The sequence shown here is derived from an EMBL/GenBank/DDBJ whole genome shotgun (WGS) entry which is preliminary data.</text>
</comment>
<evidence type="ECO:0000313" key="1">
    <source>
        <dbReference type="EMBL" id="MEP0818701.1"/>
    </source>
</evidence>
<name>A0ABV0JA98_9CYAN</name>
<keyword evidence="2" id="KW-1185">Reference proteome</keyword>
<dbReference type="Proteomes" id="UP001464891">
    <property type="component" value="Unassembled WGS sequence"/>
</dbReference>
<sequence>MEFLTIFLSSLIALVSPAGLVLDRVAENAVRSQFKSVEQLQVRVDNAPSYQIVQGKAEKVRIAGRGLFPLSEFRIAALDVETDPIDINPRGGGKGLKLDRPLQAGVHLVLTQADINRALSSPTVTKRLRDLGASALEDSEAQQVQRYDFLNPQVELLPNNRIRAKAELQEQGQSDRLQITVESGLAVVAGKRLQLVEPRISVNGEAVPQEILDPIAKGVTERFDLDQLAGPAVTARVLQLKVVPEQQIDIVAFVRAETPPASPATPSN</sequence>
<protein>
    <submittedName>
        <fullName evidence="1">DUF2993 domain-containing protein</fullName>
    </submittedName>
</protein>
<gene>
    <name evidence="1" type="ORF">NC998_16495</name>
</gene>
<dbReference type="InterPro" id="IPR021373">
    <property type="entry name" value="DUF2993"/>
</dbReference>
<dbReference type="EMBL" id="JAMPKM010000010">
    <property type="protein sequence ID" value="MEP0818701.1"/>
    <property type="molecule type" value="Genomic_DNA"/>
</dbReference>
<reference evidence="1 2" key="1">
    <citation type="submission" date="2022-04" db="EMBL/GenBank/DDBJ databases">
        <title>Positive selection, recombination, and allopatry shape intraspecific diversity of widespread and dominant cyanobacteria.</title>
        <authorList>
            <person name="Wei J."/>
            <person name="Shu W."/>
            <person name="Hu C."/>
        </authorList>
    </citation>
    <scope>NUCLEOTIDE SEQUENCE [LARGE SCALE GENOMIC DNA]</scope>
    <source>
        <strain evidence="1 2">GB2-A4</strain>
    </source>
</reference>
<dbReference type="RefSeq" id="WP_190433156.1">
    <property type="nucleotide sequence ID" value="NZ_JAMPKM010000010.1"/>
</dbReference>
<dbReference type="Pfam" id="PF11209">
    <property type="entry name" value="LmeA"/>
    <property type="match status" value="1"/>
</dbReference>